<dbReference type="Proteomes" id="UP000036513">
    <property type="component" value="Unassembled WGS sequence"/>
</dbReference>
<gene>
    <name evidence="1" type="ORF">MCHLDSM_01058</name>
</gene>
<dbReference type="PATRIC" id="fig|37916.4.peg.932"/>
<name>A0A0J6WGP1_9MYCO</name>
<evidence type="ECO:0000313" key="1">
    <source>
        <dbReference type="EMBL" id="KMO82435.1"/>
    </source>
</evidence>
<comment type="caution">
    <text evidence="1">The sequence shown here is derived from an EMBL/GenBank/DDBJ whole genome shotgun (WGS) entry which is preliminary data.</text>
</comment>
<evidence type="ECO:0008006" key="3">
    <source>
        <dbReference type="Google" id="ProtNLM"/>
    </source>
</evidence>
<dbReference type="RefSeq" id="WP_131722594.1">
    <property type="nucleotide sequence ID" value="NZ_JYNL01000009.1"/>
</dbReference>
<dbReference type="AlphaFoldDB" id="A0A0J6WGP1"/>
<sequence length="159" mass="16687">MAAMNGDDPLGVLLSRAGQALRELGEPGWDRIADNVIAAVRNTPRSGWPVTAQDPDPQQPPLPGCIAVSDLVIRAALAAALRVDQICAPSAVNVHLDGTDLQRISVEITGRYGNRLTEVADHVRDLAAGILDDLLGVAALGHQIDVAVIDIVRGNPLAE</sequence>
<reference evidence="1 2" key="1">
    <citation type="journal article" date="2015" name="Genome Biol. Evol.">
        <title>Characterization of Three Mycobacterium spp. with Potential Use in Bioremediation by Genome Sequencing and Comparative Genomics.</title>
        <authorList>
            <person name="Das S."/>
            <person name="Pettersson B.M."/>
            <person name="Behra P.R."/>
            <person name="Ramesh M."/>
            <person name="Dasgupta S."/>
            <person name="Bhattacharya A."/>
            <person name="Kirsebom L.A."/>
        </authorList>
    </citation>
    <scope>NUCLEOTIDE SEQUENCE [LARGE SCALE GENOMIC DNA]</scope>
    <source>
        <strain evidence="1 2">DSM 43826</strain>
    </source>
</reference>
<dbReference type="STRING" id="37916.MCHLDSM_01058"/>
<dbReference type="EMBL" id="JYNL01000009">
    <property type="protein sequence ID" value="KMO82435.1"/>
    <property type="molecule type" value="Genomic_DNA"/>
</dbReference>
<accession>A0A0J6WGP1</accession>
<protein>
    <recommendedName>
        <fullName evidence="3">Asp23/Gls24 family envelope stress response protein</fullName>
    </recommendedName>
</protein>
<proteinExistence type="predicted"/>
<evidence type="ECO:0000313" key="2">
    <source>
        <dbReference type="Proteomes" id="UP000036513"/>
    </source>
</evidence>
<keyword evidence="2" id="KW-1185">Reference proteome</keyword>
<organism evidence="1 2">
    <name type="scientific">Mycolicibacterium chlorophenolicum</name>
    <dbReference type="NCBI Taxonomy" id="37916"/>
    <lineage>
        <taxon>Bacteria</taxon>
        <taxon>Bacillati</taxon>
        <taxon>Actinomycetota</taxon>
        <taxon>Actinomycetes</taxon>
        <taxon>Mycobacteriales</taxon>
        <taxon>Mycobacteriaceae</taxon>
        <taxon>Mycolicibacterium</taxon>
    </lineage>
</organism>